<organism evidence="1 2">
    <name type="scientific">Mesorhizobium plurifarium</name>
    <dbReference type="NCBI Taxonomy" id="69974"/>
    <lineage>
        <taxon>Bacteria</taxon>
        <taxon>Pseudomonadati</taxon>
        <taxon>Pseudomonadota</taxon>
        <taxon>Alphaproteobacteria</taxon>
        <taxon>Hyphomicrobiales</taxon>
        <taxon>Phyllobacteriaceae</taxon>
        <taxon>Mesorhizobium</taxon>
    </lineage>
</organism>
<dbReference type="AlphaFoldDB" id="A0A090GG74"/>
<evidence type="ECO:0000313" key="1">
    <source>
        <dbReference type="EMBL" id="CDX30374.1"/>
    </source>
</evidence>
<name>A0A090GG74_MESPL</name>
<evidence type="ECO:0000313" key="2">
    <source>
        <dbReference type="Proteomes" id="UP000046373"/>
    </source>
</evidence>
<protein>
    <submittedName>
        <fullName evidence="1">Uncharacterized protein</fullName>
    </submittedName>
</protein>
<dbReference type="EMBL" id="CCNB01000005">
    <property type="protein sequence ID" value="CDX30374.1"/>
    <property type="molecule type" value="Genomic_DNA"/>
</dbReference>
<proteinExistence type="predicted"/>
<accession>A0A090GG74</accession>
<gene>
    <name evidence="1" type="ORF">MPLDJ20_130013</name>
</gene>
<reference evidence="1 2" key="1">
    <citation type="submission" date="2014-08" db="EMBL/GenBank/DDBJ databases">
        <authorList>
            <person name="Moulin Lionel"/>
        </authorList>
    </citation>
    <scope>NUCLEOTIDE SEQUENCE [LARGE SCALE GENOMIC DNA]</scope>
</reference>
<sequence>MLVTLTLSLCKLFCRGKLPPQHWRMVRRLGQANAPKGFSDHLGNRYVSSKQSILPIQENRA</sequence>
<dbReference type="Proteomes" id="UP000046373">
    <property type="component" value="Unassembled WGS sequence"/>
</dbReference>